<gene>
    <name evidence="1" type="ORF">GAB14E_4643</name>
</gene>
<reference evidence="1 2" key="1">
    <citation type="submission" date="2014-08" db="EMBL/GenBank/DDBJ databases">
        <title>Genomic and Phenotypic Diversity of Colwellia psychrerythraea strains from Disparate Marine Basins.</title>
        <authorList>
            <person name="Techtmann S.M."/>
            <person name="Stelling S.C."/>
            <person name="Utturkar S.M."/>
            <person name="Alshibli N."/>
            <person name="Harris A."/>
            <person name="Brown S.D."/>
            <person name="Hazen T.C."/>
        </authorList>
    </citation>
    <scope>NUCLEOTIDE SEQUENCE [LARGE SCALE GENOMIC DNA]</scope>
    <source>
        <strain evidence="1 2">GAB14E</strain>
    </source>
</reference>
<dbReference type="PANTHER" id="PTHR40470">
    <property type="entry name" value="PHYTANOYL-COA DIOXYGENASE FAMILY PROTEIN (AFU_ORTHOLOGUE AFUA_2G15850)"/>
    <property type="match status" value="1"/>
</dbReference>
<sequence length="276" mass="31806">MVDNKQPNSSQLNPNQLDPSQLNNAYQEQGYFVIRNYFSAAEIESLREVVLKFHQLWKKDNAEFYKEVAFNSSLITGSEYLEPDDRIKLFNFISCNKMMVIVDAVIKNNPAFMNTQLFFNPINPELKDFWHRDCQYDHDIDVQKVVIHETQVVHLRVPLFDELGMELVPGTHKRWDSEEEFNVRQEEKGRLSNEALSTGKKIELAAGDLLVFSADMIHRGLYGMDRLALDILVFDSAGDFVDYVDPDCLPDSAMLEQIDNSRLFANTLELISQTEG</sequence>
<accession>A0A099K8X0</accession>
<evidence type="ECO:0000313" key="2">
    <source>
        <dbReference type="Proteomes" id="UP000029868"/>
    </source>
</evidence>
<evidence type="ECO:0000313" key="1">
    <source>
        <dbReference type="EMBL" id="KGJ86816.1"/>
    </source>
</evidence>
<dbReference type="AlphaFoldDB" id="A0A099K8X0"/>
<dbReference type="OrthoDB" id="345086at2"/>
<dbReference type="Proteomes" id="UP000029868">
    <property type="component" value="Unassembled WGS sequence"/>
</dbReference>
<dbReference type="SUPFAM" id="SSF51197">
    <property type="entry name" value="Clavaminate synthase-like"/>
    <property type="match status" value="1"/>
</dbReference>
<keyword evidence="1" id="KW-0560">Oxidoreductase</keyword>
<protein>
    <submittedName>
        <fullName evidence="1">Phytanoyl-CoA dioxygenase</fullName>
    </submittedName>
</protein>
<organism evidence="1 2">
    <name type="scientific">Colwellia psychrerythraea</name>
    <name type="common">Vibrio psychroerythus</name>
    <dbReference type="NCBI Taxonomy" id="28229"/>
    <lineage>
        <taxon>Bacteria</taxon>
        <taxon>Pseudomonadati</taxon>
        <taxon>Pseudomonadota</taxon>
        <taxon>Gammaproteobacteria</taxon>
        <taxon>Alteromonadales</taxon>
        <taxon>Colwelliaceae</taxon>
        <taxon>Colwellia</taxon>
    </lineage>
</organism>
<name>A0A099K8X0_COLPS</name>
<comment type="caution">
    <text evidence="1">The sequence shown here is derived from an EMBL/GenBank/DDBJ whole genome shotgun (WGS) entry which is preliminary data.</text>
</comment>
<dbReference type="GO" id="GO:0016706">
    <property type="term" value="F:2-oxoglutarate-dependent dioxygenase activity"/>
    <property type="evidence" value="ECO:0007669"/>
    <property type="project" value="UniProtKB-ARBA"/>
</dbReference>
<proteinExistence type="predicted"/>
<dbReference type="PANTHER" id="PTHR40470:SF1">
    <property type="entry name" value="PHYTANOYL-COA DIOXYGENASE FAMILY PROTEIN (AFU_ORTHOLOGUE AFUA_2G15850)"/>
    <property type="match status" value="1"/>
</dbReference>
<dbReference type="PATRIC" id="fig|28229.3.peg.4629"/>
<dbReference type="InterPro" id="IPR008775">
    <property type="entry name" value="Phytyl_CoA_dOase-like"/>
</dbReference>
<dbReference type="Pfam" id="PF05721">
    <property type="entry name" value="PhyH"/>
    <property type="match status" value="1"/>
</dbReference>
<dbReference type="RefSeq" id="WP_033084545.1">
    <property type="nucleotide sequence ID" value="NZ_JQEC01000074.1"/>
</dbReference>
<dbReference type="EMBL" id="JQEC01000074">
    <property type="protein sequence ID" value="KGJ86816.1"/>
    <property type="molecule type" value="Genomic_DNA"/>
</dbReference>
<dbReference type="Gene3D" id="2.60.120.620">
    <property type="entry name" value="q2cbj1_9rhob like domain"/>
    <property type="match status" value="1"/>
</dbReference>
<keyword evidence="1" id="KW-0223">Dioxygenase</keyword>